<comment type="caution">
    <text evidence="1">The sequence shown here is derived from an EMBL/GenBank/DDBJ whole genome shotgun (WGS) entry which is preliminary data.</text>
</comment>
<dbReference type="AlphaFoldDB" id="A0A7W8IR23"/>
<proteinExistence type="predicted"/>
<accession>A0A7W8IR23</accession>
<keyword evidence="2" id="KW-1185">Reference proteome</keyword>
<sequence>MSQPAKTFLQNENMAPKKKGRIGSYWNPEDPVFWEKEGKKHARRNLWISVPTFLPLSFGKFGRSSLQG</sequence>
<evidence type="ECO:0000313" key="1">
    <source>
        <dbReference type="EMBL" id="MBB5325113.1"/>
    </source>
</evidence>
<dbReference type="Gene3D" id="1.20.1250.20">
    <property type="entry name" value="MFS general substrate transporter like domains"/>
    <property type="match status" value="1"/>
</dbReference>
<reference evidence="1 2" key="1">
    <citation type="submission" date="2020-08" db="EMBL/GenBank/DDBJ databases">
        <title>Genomic Encyclopedia of Type Strains, Phase IV (KMG-IV): sequencing the most valuable type-strain genomes for metagenomic binning, comparative biology and taxonomic classification.</title>
        <authorList>
            <person name="Goeker M."/>
        </authorList>
    </citation>
    <scope>NUCLEOTIDE SEQUENCE [LARGE SCALE GENOMIC DNA]</scope>
    <source>
        <strain evidence="1 2">DSM 16325</strain>
    </source>
</reference>
<dbReference type="EMBL" id="JACHEP010000011">
    <property type="protein sequence ID" value="MBB5325113.1"/>
    <property type="molecule type" value="Genomic_DNA"/>
</dbReference>
<evidence type="ECO:0000313" key="2">
    <source>
        <dbReference type="Proteomes" id="UP000520011"/>
    </source>
</evidence>
<gene>
    <name evidence="1" type="ORF">HNQ34_002212</name>
</gene>
<dbReference type="InterPro" id="IPR036259">
    <property type="entry name" value="MFS_trans_sf"/>
</dbReference>
<dbReference type="Proteomes" id="UP000520011">
    <property type="component" value="Unassembled WGS sequence"/>
</dbReference>
<organism evidence="1 2">
    <name type="scientific">Anoxybacteroides tepidamans</name>
    <dbReference type="NCBI Taxonomy" id="265948"/>
    <lineage>
        <taxon>Bacteria</taxon>
        <taxon>Bacillati</taxon>
        <taxon>Bacillota</taxon>
        <taxon>Bacilli</taxon>
        <taxon>Bacillales</taxon>
        <taxon>Anoxybacillaceae</taxon>
        <taxon>Anoxybacteroides</taxon>
    </lineage>
</organism>
<protein>
    <submittedName>
        <fullName evidence="1">Uncharacterized protein</fullName>
    </submittedName>
</protein>
<name>A0A7W8IR23_9BACL</name>